<dbReference type="PANTHER" id="PTHR11803">
    <property type="entry name" value="2-IMINOBUTANOATE/2-IMINOPROPANOATE DEAMINASE RIDA"/>
    <property type="match status" value="1"/>
</dbReference>
<dbReference type="Pfam" id="PF01042">
    <property type="entry name" value="Ribonuc_L-PSP"/>
    <property type="match status" value="1"/>
</dbReference>
<reference evidence="1" key="1">
    <citation type="submission" date="2023-01" db="EMBL/GenBank/DDBJ databases">
        <title>The diversity of Class Acidimicrobiia in South China Sea sediment environments and the proposal of Iamia marina sp. nov., a novel species of the genus Iamia.</title>
        <authorList>
            <person name="He Y."/>
            <person name="Tian X."/>
        </authorList>
    </citation>
    <scope>NUCLEOTIDE SEQUENCE</scope>
    <source>
        <strain evidence="1">DSM 19957</strain>
    </source>
</reference>
<dbReference type="Proteomes" id="UP001216390">
    <property type="component" value="Chromosome"/>
</dbReference>
<keyword evidence="2" id="KW-1185">Reference proteome</keyword>
<evidence type="ECO:0000313" key="1">
    <source>
        <dbReference type="EMBL" id="WCO66563.1"/>
    </source>
</evidence>
<dbReference type="KEGG" id="ima:PO878_18860"/>
<gene>
    <name evidence="1" type="ORF">PO878_18860</name>
</gene>
<dbReference type="InterPro" id="IPR006175">
    <property type="entry name" value="YjgF/YER057c/UK114"/>
</dbReference>
<evidence type="ECO:0000313" key="2">
    <source>
        <dbReference type="Proteomes" id="UP001216390"/>
    </source>
</evidence>
<dbReference type="GO" id="GO:0019239">
    <property type="term" value="F:deaminase activity"/>
    <property type="evidence" value="ECO:0007669"/>
    <property type="project" value="TreeGrafter"/>
</dbReference>
<protein>
    <submittedName>
        <fullName evidence="1">RidA family protein</fullName>
    </submittedName>
</protein>
<dbReference type="CDD" id="cd00448">
    <property type="entry name" value="YjgF_YER057c_UK114_family"/>
    <property type="match status" value="1"/>
</dbReference>
<dbReference type="RefSeq" id="WP_272736086.1">
    <property type="nucleotide sequence ID" value="NZ_CP116942.1"/>
</dbReference>
<accession>A0AAF0BUZ3</accession>
<dbReference type="Gene3D" id="3.30.1330.40">
    <property type="entry name" value="RutC-like"/>
    <property type="match status" value="1"/>
</dbReference>
<dbReference type="GO" id="GO:0005829">
    <property type="term" value="C:cytosol"/>
    <property type="evidence" value="ECO:0007669"/>
    <property type="project" value="TreeGrafter"/>
</dbReference>
<dbReference type="EMBL" id="CP116942">
    <property type="protein sequence ID" value="WCO66563.1"/>
    <property type="molecule type" value="Genomic_DNA"/>
</dbReference>
<proteinExistence type="predicted"/>
<dbReference type="PANTHER" id="PTHR11803:SF39">
    <property type="entry name" value="2-IMINOBUTANOATE_2-IMINOPROPANOATE DEAMINASE"/>
    <property type="match status" value="1"/>
</dbReference>
<dbReference type="AlphaFoldDB" id="A0AAF0BUZ3"/>
<dbReference type="InterPro" id="IPR035959">
    <property type="entry name" value="RutC-like_sf"/>
</dbReference>
<organism evidence="1 2">
    <name type="scientific">Iamia majanohamensis</name>
    <dbReference type="NCBI Taxonomy" id="467976"/>
    <lineage>
        <taxon>Bacteria</taxon>
        <taxon>Bacillati</taxon>
        <taxon>Actinomycetota</taxon>
        <taxon>Acidimicrobiia</taxon>
        <taxon>Acidimicrobiales</taxon>
        <taxon>Iamiaceae</taxon>
        <taxon>Iamia</taxon>
    </lineage>
</organism>
<sequence length="116" mass="12448">MSSPPYTPALRTGDWIAVSGQVPLRDGTFLTDRPFGEQVDAVLANVSDRLAEHGAGLGDVVKTTVFLTDMSDYSVLNERWVAAFAEPRPSRSCVAVAGLPFDVRVEVEAWAVAPAD</sequence>
<name>A0AAF0BUZ3_9ACTN</name>
<dbReference type="SUPFAM" id="SSF55298">
    <property type="entry name" value="YjgF-like"/>
    <property type="match status" value="1"/>
</dbReference>